<sequence length="176" mass="18750">MGTTTILLNLLTSIAVFGILPLCVAALFLRALHRAELANPDRYHDPAGRTGDIVTGTLGVAVGIGLWLVWFSWGDPAHYASWSVTGCAITAFLAILLLGFAARWRYTGPFCGAYGGLFAFSASYAVDTAFYDESGLWGVGYFSIVLGGGVLVSLIALGIMLIRTPKLPHGTRADHR</sequence>
<feature type="transmembrane region" description="Helical" evidence="1">
    <location>
        <begin position="79"/>
        <end position="100"/>
    </location>
</feature>
<evidence type="ECO:0000313" key="2">
    <source>
        <dbReference type="EMBL" id="HCT13603.1"/>
    </source>
</evidence>
<gene>
    <name evidence="2" type="ORF">DIW82_02075</name>
</gene>
<feature type="transmembrane region" description="Helical" evidence="1">
    <location>
        <begin position="6"/>
        <end position="32"/>
    </location>
</feature>
<organism evidence="2 3">
    <name type="scientific">Corynebacterium nuruki</name>
    <dbReference type="NCBI Taxonomy" id="1032851"/>
    <lineage>
        <taxon>Bacteria</taxon>
        <taxon>Bacillati</taxon>
        <taxon>Actinomycetota</taxon>
        <taxon>Actinomycetes</taxon>
        <taxon>Mycobacteriales</taxon>
        <taxon>Corynebacteriaceae</taxon>
        <taxon>Corynebacterium</taxon>
    </lineage>
</organism>
<evidence type="ECO:0000313" key="3">
    <source>
        <dbReference type="Proteomes" id="UP000261739"/>
    </source>
</evidence>
<feature type="transmembrane region" description="Helical" evidence="1">
    <location>
        <begin position="53"/>
        <end position="73"/>
    </location>
</feature>
<dbReference type="EMBL" id="DQID01000056">
    <property type="protein sequence ID" value="HCT13603.1"/>
    <property type="molecule type" value="Genomic_DNA"/>
</dbReference>
<dbReference type="AlphaFoldDB" id="A0A3D4SWE0"/>
<dbReference type="RefSeq" id="WP_010121854.1">
    <property type="nucleotide sequence ID" value="NZ_DAITTW010000081.1"/>
</dbReference>
<keyword evidence="1" id="KW-1133">Transmembrane helix</keyword>
<name>A0A3D4SWE0_9CORY</name>
<accession>A0A3D4SWE0</accession>
<feature type="transmembrane region" description="Helical" evidence="1">
    <location>
        <begin position="107"/>
        <end position="126"/>
    </location>
</feature>
<reference evidence="2 3" key="1">
    <citation type="journal article" date="2018" name="Nat. Biotechnol.">
        <title>A standardized bacterial taxonomy based on genome phylogeny substantially revises the tree of life.</title>
        <authorList>
            <person name="Parks D.H."/>
            <person name="Chuvochina M."/>
            <person name="Waite D.W."/>
            <person name="Rinke C."/>
            <person name="Skarshewski A."/>
            <person name="Chaumeil P.A."/>
            <person name="Hugenholtz P."/>
        </authorList>
    </citation>
    <scope>NUCLEOTIDE SEQUENCE [LARGE SCALE GENOMIC DNA]</scope>
    <source>
        <strain evidence="2">UBA11247</strain>
    </source>
</reference>
<comment type="caution">
    <text evidence="2">The sequence shown here is derived from an EMBL/GenBank/DDBJ whole genome shotgun (WGS) entry which is preliminary data.</text>
</comment>
<protein>
    <submittedName>
        <fullName evidence="2">Uncharacterized protein</fullName>
    </submittedName>
</protein>
<proteinExistence type="predicted"/>
<dbReference type="Proteomes" id="UP000261739">
    <property type="component" value="Unassembled WGS sequence"/>
</dbReference>
<keyword evidence="1" id="KW-0472">Membrane</keyword>
<keyword evidence="1" id="KW-0812">Transmembrane</keyword>
<evidence type="ECO:0000256" key="1">
    <source>
        <dbReference type="SAM" id="Phobius"/>
    </source>
</evidence>
<feature type="transmembrane region" description="Helical" evidence="1">
    <location>
        <begin position="138"/>
        <end position="162"/>
    </location>
</feature>